<dbReference type="SUPFAM" id="SSF48452">
    <property type="entry name" value="TPR-like"/>
    <property type="match status" value="1"/>
</dbReference>
<proteinExistence type="predicted"/>
<dbReference type="InterPro" id="IPR001387">
    <property type="entry name" value="Cro/C1-type_HTH"/>
</dbReference>
<dbReference type="SMART" id="SM00530">
    <property type="entry name" value="HTH_XRE"/>
    <property type="match status" value="1"/>
</dbReference>
<gene>
    <name evidence="2" type="ORF">DW084_00970</name>
</gene>
<dbReference type="AlphaFoldDB" id="A0A415EY99"/>
<dbReference type="InterPro" id="IPR011990">
    <property type="entry name" value="TPR-like_helical_dom_sf"/>
</dbReference>
<name>A0A415EY99_ENTCA</name>
<feature type="domain" description="HTH cro/C1-type" evidence="1">
    <location>
        <begin position="12"/>
        <end position="65"/>
    </location>
</feature>
<sequence>MKKRDESFGQNIRSIRLKRKMTQKMLAEDICSQSVLSRIENNEELPNVWVMYQICQRLGVTLDQVMMLHSEEINKTNQIFAEIESHFVHKQFQEMREKMEDKAIKDYLYLDSDMQMYYYYLGSCDYFLDQNYDAALEALKKGLAYSYQQDKTNVSVMEIRILSCMGRVYSDLLQLGEARFYLEKAYDAMHALPPERLSTTLTKIYYNYAVFLKEQQEDCRALKVTNEGIALAREKNSLYFLEELFELKGQLLQRLKEEKAAEKSFQLYRAVMDIRQSDKVV</sequence>
<evidence type="ECO:0000313" key="2">
    <source>
        <dbReference type="EMBL" id="RHK08280.1"/>
    </source>
</evidence>
<dbReference type="Pfam" id="PF01381">
    <property type="entry name" value="HTH_3"/>
    <property type="match status" value="1"/>
</dbReference>
<organism evidence="2 3">
    <name type="scientific">Enterococcus casseliflavus</name>
    <name type="common">Enterococcus flavescens</name>
    <dbReference type="NCBI Taxonomy" id="37734"/>
    <lineage>
        <taxon>Bacteria</taxon>
        <taxon>Bacillati</taxon>
        <taxon>Bacillota</taxon>
        <taxon>Bacilli</taxon>
        <taxon>Lactobacillales</taxon>
        <taxon>Enterococcaceae</taxon>
        <taxon>Enterococcus</taxon>
    </lineage>
</organism>
<dbReference type="Gene3D" id="1.25.40.10">
    <property type="entry name" value="Tetratricopeptide repeat domain"/>
    <property type="match status" value="1"/>
</dbReference>
<dbReference type="EMBL" id="QRMZ01000001">
    <property type="protein sequence ID" value="RHK08280.1"/>
    <property type="molecule type" value="Genomic_DNA"/>
</dbReference>
<dbReference type="PANTHER" id="PTHR37038:SF14">
    <property type="entry name" value="TRANSCRIPTIONAL ACTIVATOR"/>
    <property type="match status" value="1"/>
</dbReference>
<reference evidence="2 3" key="1">
    <citation type="submission" date="2018-08" db="EMBL/GenBank/DDBJ databases">
        <title>A genome reference for cultivated species of the human gut microbiota.</title>
        <authorList>
            <person name="Zou Y."/>
            <person name="Xue W."/>
            <person name="Luo G."/>
        </authorList>
    </citation>
    <scope>NUCLEOTIDE SEQUENCE [LARGE SCALE GENOMIC DNA]</scope>
    <source>
        <strain evidence="2 3">AF48-16</strain>
    </source>
</reference>
<dbReference type="Proteomes" id="UP000286288">
    <property type="component" value="Unassembled WGS sequence"/>
</dbReference>
<comment type="caution">
    <text evidence="2">The sequence shown here is derived from an EMBL/GenBank/DDBJ whole genome shotgun (WGS) entry which is preliminary data.</text>
</comment>
<dbReference type="SUPFAM" id="SSF47413">
    <property type="entry name" value="lambda repressor-like DNA-binding domains"/>
    <property type="match status" value="1"/>
</dbReference>
<dbReference type="CDD" id="cd00093">
    <property type="entry name" value="HTH_XRE"/>
    <property type="match status" value="1"/>
</dbReference>
<evidence type="ECO:0000259" key="1">
    <source>
        <dbReference type="PROSITE" id="PS50943"/>
    </source>
</evidence>
<accession>A0A415EY99</accession>
<dbReference type="GO" id="GO:0003677">
    <property type="term" value="F:DNA binding"/>
    <property type="evidence" value="ECO:0007669"/>
    <property type="project" value="InterPro"/>
</dbReference>
<dbReference type="PROSITE" id="PS50943">
    <property type="entry name" value="HTH_CROC1"/>
    <property type="match status" value="1"/>
</dbReference>
<dbReference type="InterPro" id="IPR053163">
    <property type="entry name" value="HTH-type_regulator_Rgg"/>
</dbReference>
<dbReference type="PANTHER" id="PTHR37038">
    <property type="entry name" value="TRANSCRIPTIONAL REGULATOR-RELATED"/>
    <property type="match status" value="1"/>
</dbReference>
<protein>
    <submittedName>
        <fullName evidence="2">XRE family transcriptional regulator</fullName>
    </submittedName>
</protein>
<dbReference type="InterPro" id="IPR010982">
    <property type="entry name" value="Lambda_DNA-bd_dom_sf"/>
</dbReference>
<evidence type="ECO:0000313" key="3">
    <source>
        <dbReference type="Proteomes" id="UP000286288"/>
    </source>
</evidence>